<organism evidence="11 12">
    <name type="scientific">Streptomyces noursei</name>
    <name type="common">Streptomyces albulus</name>
    <dbReference type="NCBI Taxonomy" id="1971"/>
    <lineage>
        <taxon>Bacteria</taxon>
        <taxon>Bacillati</taxon>
        <taxon>Actinomycetota</taxon>
        <taxon>Actinomycetes</taxon>
        <taxon>Kitasatosporales</taxon>
        <taxon>Streptomycetaceae</taxon>
        <taxon>Streptomyces</taxon>
    </lineage>
</organism>
<dbReference type="SUPFAM" id="SSF81606">
    <property type="entry name" value="PP2C-like"/>
    <property type="match status" value="1"/>
</dbReference>
<dbReference type="Gene3D" id="3.30.450.40">
    <property type="match status" value="1"/>
</dbReference>
<dbReference type="CDD" id="cd16936">
    <property type="entry name" value="HATPase_RsbW-like"/>
    <property type="match status" value="1"/>
</dbReference>
<dbReference type="PANTHER" id="PTHR43156">
    <property type="entry name" value="STAGE II SPORULATION PROTEIN E-RELATED"/>
    <property type="match status" value="1"/>
</dbReference>
<gene>
    <name evidence="11" type="ORF">SALB_07071</name>
</gene>
<dbReference type="FunFam" id="3.30.565.10:FF:000028">
    <property type="entry name" value="PAS sensor protein"/>
    <property type="match status" value="1"/>
</dbReference>
<accession>A0A401R9K8</accession>
<dbReference type="Gene3D" id="3.60.40.10">
    <property type="entry name" value="PPM-type phosphatase domain"/>
    <property type="match status" value="1"/>
</dbReference>
<feature type="domain" description="GAF" evidence="9">
    <location>
        <begin position="331"/>
        <end position="506"/>
    </location>
</feature>
<evidence type="ECO:0000259" key="10">
    <source>
        <dbReference type="SMART" id="SM00331"/>
    </source>
</evidence>
<dbReference type="AlphaFoldDB" id="A0A401R9K8"/>
<dbReference type="Pfam" id="PF07228">
    <property type="entry name" value="SpoIIE"/>
    <property type="match status" value="2"/>
</dbReference>
<keyword evidence="11" id="KW-0808">Transferase</keyword>
<evidence type="ECO:0000256" key="8">
    <source>
        <dbReference type="SAM" id="Phobius"/>
    </source>
</evidence>
<dbReference type="Pfam" id="PF01590">
    <property type="entry name" value="GAF"/>
    <property type="match status" value="1"/>
</dbReference>
<dbReference type="SUPFAM" id="SSF55781">
    <property type="entry name" value="GAF domain-like"/>
    <property type="match status" value="1"/>
</dbReference>
<feature type="region of interest" description="Disordered" evidence="7">
    <location>
        <begin position="607"/>
        <end position="670"/>
    </location>
</feature>
<dbReference type="InterPro" id="IPR036890">
    <property type="entry name" value="HATPase_C_sf"/>
</dbReference>
<dbReference type="SMART" id="SM00065">
    <property type="entry name" value="GAF"/>
    <property type="match status" value="1"/>
</dbReference>
<dbReference type="InterPro" id="IPR001932">
    <property type="entry name" value="PPM-type_phosphatase-like_dom"/>
</dbReference>
<feature type="transmembrane region" description="Helical" evidence="8">
    <location>
        <begin position="169"/>
        <end position="190"/>
    </location>
</feature>
<keyword evidence="6 8" id="KW-0472">Membrane</keyword>
<evidence type="ECO:0000313" key="11">
    <source>
        <dbReference type="EMBL" id="GCB94273.1"/>
    </source>
</evidence>
<dbReference type="SMART" id="SM00331">
    <property type="entry name" value="PP2C_SIG"/>
    <property type="match status" value="1"/>
</dbReference>
<dbReference type="Proteomes" id="UP000288351">
    <property type="component" value="Unassembled WGS sequence"/>
</dbReference>
<dbReference type="InterPro" id="IPR052016">
    <property type="entry name" value="Bact_Sigma-Reg"/>
</dbReference>
<dbReference type="EMBL" id="BHXC01000007">
    <property type="protein sequence ID" value="GCB94273.1"/>
    <property type="molecule type" value="Genomic_DNA"/>
</dbReference>
<evidence type="ECO:0000259" key="9">
    <source>
        <dbReference type="SMART" id="SM00065"/>
    </source>
</evidence>
<keyword evidence="4" id="KW-0378">Hydrolase</keyword>
<keyword evidence="5 8" id="KW-1133">Transmembrane helix</keyword>
<dbReference type="Pfam" id="PF13581">
    <property type="entry name" value="HATPase_c_2"/>
    <property type="match status" value="1"/>
</dbReference>
<evidence type="ECO:0000256" key="1">
    <source>
        <dbReference type="ARBA" id="ARBA00004651"/>
    </source>
</evidence>
<dbReference type="InterPro" id="IPR029151">
    <property type="entry name" value="Sensor-like_sf"/>
</dbReference>
<evidence type="ECO:0000256" key="3">
    <source>
        <dbReference type="ARBA" id="ARBA00022692"/>
    </source>
</evidence>
<evidence type="ECO:0000256" key="5">
    <source>
        <dbReference type="ARBA" id="ARBA00022989"/>
    </source>
</evidence>
<proteinExistence type="predicted"/>
<name>A0A401R9K8_STRNR</name>
<sequence length="958" mass="101144">MLSVHSVAGQVLVLQLALVVLLVVAAGVALALQAQQASLEEAKQRSSVAATAFAHAPGTAAAMQSADPTARLQPRAEDARKEAGLDYLVAFSPSGIRWTHPNPHLIGKQVPGGYGPALAGRTVTSTSHSAFGRAVDTTVPVKAADGRVVGLVAAGIKVQRTNEWALQRLPLLIGSAAGALVLGIAGVALVSRRLRRQTHGLDPAEMTRMYDHHDAVLHAVREGVLIIGSDGRLLLANDEARRLLDLPADAEHRRITELGLEPGTADLLASGRAATDEVHPAGDRLLAVNIRPTAPYGGPAGTAVTLRDTTELQALTGKAEVAQRRLKLLYDAGMRIGSTLDVVRTAEELAAVAVPRFADVVSVELLEPVLRGDEPTGEHAPMRRLAVRGVPEDSAAYRVGERIRFVPGSPISAGIADARPVLVPDLRAERAWRDQDPVDTRRILDNGIRSLIAVPLRARGVVLGLANFWRAESSETFGTEDLSFAEELAARAAISIDNARRYTREHATTITLQRSLLPRALPRQSALEVAHRYLPAQAGVGGDWFDLIPLPGARVALVVGDVVGHGLHAAATMGRLRTAVLNFSALDLPPDELLGHLDELVSHIDTDEARTDGMGPDREGHGGGAAGRDGERPPADRPYAADAGPDGTSATGTAGTRDPDAPALEDESLVGDGTAGITGATCLYAIYDPVAGRVTLARAGHPGPALVLPDGPVSFPDVPVAPPLGLGGGMPVETVDLTLPEGSRLVLYTDGLIEDRERDIDTGLELLRTTLAGAPGASPEQTCTAVLDAMLPAHPSDDIALLVARTKLLPADRIAEWDVPSDPAAVGPVRAACMRTLESWGLDEIGFTTELILSELITNAIRYGAQPIRVRLLYDRALICEVSDGTSASPHLRRATATDEGGRGLFLVAQFAQRWGTRYTPSGKVIWTEQTLDGMRPSNGPEDGGIDTLLDQWDESAL</sequence>
<dbReference type="InterPro" id="IPR003018">
    <property type="entry name" value="GAF"/>
</dbReference>
<dbReference type="Gene3D" id="3.30.565.10">
    <property type="entry name" value="Histidine kinase-like ATPase, C-terminal domain"/>
    <property type="match status" value="1"/>
</dbReference>
<dbReference type="InterPro" id="IPR003594">
    <property type="entry name" value="HATPase_dom"/>
</dbReference>
<dbReference type="PANTHER" id="PTHR43156:SF2">
    <property type="entry name" value="STAGE II SPORULATION PROTEIN E"/>
    <property type="match status" value="1"/>
</dbReference>
<dbReference type="InterPro" id="IPR029016">
    <property type="entry name" value="GAF-like_dom_sf"/>
</dbReference>
<dbReference type="SUPFAM" id="SSF55874">
    <property type="entry name" value="ATPase domain of HSP90 chaperone/DNA topoisomerase II/histidine kinase"/>
    <property type="match status" value="1"/>
</dbReference>
<keyword evidence="2" id="KW-1003">Cell membrane</keyword>
<dbReference type="InterPro" id="IPR033463">
    <property type="entry name" value="sCache_3"/>
</dbReference>
<dbReference type="Pfam" id="PF17203">
    <property type="entry name" value="sCache_3_2"/>
    <property type="match status" value="1"/>
</dbReference>
<feature type="compositionally biased region" description="Basic and acidic residues" evidence="7">
    <location>
        <begin position="607"/>
        <end position="621"/>
    </location>
</feature>
<keyword evidence="11" id="KW-0418">Kinase</keyword>
<evidence type="ECO:0000256" key="2">
    <source>
        <dbReference type="ARBA" id="ARBA00022475"/>
    </source>
</evidence>
<keyword evidence="3 8" id="KW-0812">Transmembrane</keyword>
<comment type="caution">
    <text evidence="11">The sequence shown here is derived from an EMBL/GenBank/DDBJ whole genome shotgun (WGS) entry which is preliminary data.</text>
</comment>
<dbReference type="InterPro" id="IPR036457">
    <property type="entry name" value="PPM-type-like_dom_sf"/>
</dbReference>
<evidence type="ECO:0000313" key="12">
    <source>
        <dbReference type="Proteomes" id="UP000288351"/>
    </source>
</evidence>
<dbReference type="GO" id="GO:0016301">
    <property type="term" value="F:kinase activity"/>
    <property type="evidence" value="ECO:0007669"/>
    <property type="project" value="UniProtKB-KW"/>
</dbReference>
<evidence type="ECO:0000256" key="4">
    <source>
        <dbReference type="ARBA" id="ARBA00022801"/>
    </source>
</evidence>
<dbReference type="GO" id="GO:0005886">
    <property type="term" value="C:plasma membrane"/>
    <property type="evidence" value="ECO:0007669"/>
    <property type="project" value="UniProtKB-SubCell"/>
</dbReference>
<dbReference type="GO" id="GO:0016791">
    <property type="term" value="F:phosphatase activity"/>
    <property type="evidence" value="ECO:0007669"/>
    <property type="project" value="TreeGrafter"/>
</dbReference>
<dbReference type="SUPFAM" id="SSF103190">
    <property type="entry name" value="Sensory domain-like"/>
    <property type="match status" value="1"/>
</dbReference>
<evidence type="ECO:0000256" key="7">
    <source>
        <dbReference type="SAM" id="MobiDB-lite"/>
    </source>
</evidence>
<feature type="compositionally biased region" description="Low complexity" evidence="7">
    <location>
        <begin position="637"/>
        <end position="647"/>
    </location>
</feature>
<protein>
    <submittedName>
        <fullName evidence="11">Histidine kinase</fullName>
    </submittedName>
</protein>
<dbReference type="RefSeq" id="WP_016571559.1">
    <property type="nucleotide sequence ID" value="NZ_BHXC01000007.1"/>
</dbReference>
<comment type="subcellular location">
    <subcellularLocation>
        <location evidence="1">Cell membrane</location>
        <topology evidence="1">Multi-pass membrane protein</topology>
    </subcellularLocation>
</comment>
<evidence type="ECO:0000256" key="6">
    <source>
        <dbReference type="ARBA" id="ARBA00023136"/>
    </source>
</evidence>
<dbReference type="FunFam" id="3.30.450.40:FF:000035">
    <property type="entry name" value="PAS sensor protein"/>
    <property type="match status" value="1"/>
</dbReference>
<reference evidence="11 12" key="1">
    <citation type="journal article" date="2019" name="Microbiol. Resour. Announc.">
        <title>Draft Genome Sequence of the Most Traditional epsilon-Poly-l-Lysine Producer, Streptomyces albulus NBRC14147.</title>
        <authorList>
            <person name="Yamanaka K."/>
            <person name="Hamano Y."/>
        </authorList>
    </citation>
    <scope>NUCLEOTIDE SEQUENCE [LARGE SCALE GENOMIC DNA]</scope>
    <source>
        <strain evidence="11 12">NBRC 14147</strain>
    </source>
</reference>
<dbReference type="Gene3D" id="3.30.450.20">
    <property type="entry name" value="PAS domain"/>
    <property type="match status" value="2"/>
</dbReference>
<feature type="domain" description="PPM-type phosphatase" evidence="10">
    <location>
        <begin position="524"/>
        <end position="806"/>
    </location>
</feature>